<comment type="caution">
    <text evidence="2">The sequence shown here is derived from an EMBL/GenBank/DDBJ whole genome shotgun (WGS) entry which is preliminary data.</text>
</comment>
<name>R7ZJ56_LYSSH</name>
<dbReference type="SMART" id="SM00871">
    <property type="entry name" value="AraC_E_bind"/>
    <property type="match status" value="1"/>
</dbReference>
<dbReference type="PANTHER" id="PTHR36444:SF2">
    <property type="entry name" value="TRANSCRIPTIONAL REGULATOR PROTEIN YOBU-RELATED"/>
    <property type="match status" value="1"/>
</dbReference>
<dbReference type="eggNOG" id="COG3708">
    <property type="taxonomic scope" value="Bacteria"/>
</dbReference>
<evidence type="ECO:0000313" key="3">
    <source>
        <dbReference type="Proteomes" id="UP000013911"/>
    </source>
</evidence>
<dbReference type="InterPro" id="IPR010499">
    <property type="entry name" value="AraC_E-bd"/>
</dbReference>
<proteinExistence type="predicted"/>
<organism evidence="2 3">
    <name type="scientific">Lysinibacillus sphaericus OT4b.31</name>
    <dbReference type="NCBI Taxonomy" id="1285586"/>
    <lineage>
        <taxon>Bacteria</taxon>
        <taxon>Bacillati</taxon>
        <taxon>Bacillota</taxon>
        <taxon>Bacilli</taxon>
        <taxon>Bacillales</taxon>
        <taxon>Bacillaceae</taxon>
        <taxon>Lysinibacillus</taxon>
    </lineage>
</organism>
<gene>
    <name evidence="2" type="ORF">H131_01733</name>
</gene>
<dbReference type="Proteomes" id="UP000013911">
    <property type="component" value="Unassembled WGS sequence"/>
</dbReference>
<reference evidence="2 3" key="1">
    <citation type="submission" date="2013-04" db="EMBL/GenBank/DDBJ databases">
        <title>Draft genome of the heavy metal tolerant bacterium Lysinibacillus sphaericus strain OT4b.31.</title>
        <authorList>
            <person name="Pena-Montenegro T.D."/>
            <person name="Dussan J."/>
        </authorList>
    </citation>
    <scope>NUCLEOTIDE SEQUENCE [LARGE SCALE GENOMIC DNA]</scope>
    <source>
        <strain evidence="2 3">OT4b.31</strain>
    </source>
</reference>
<evidence type="ECO:0000313" key="2">
    <source>
        <dbReference type="EMBL" id="EON74162.1"/>
    </source>
</evidence>
<evidence type="ECO:0000259" key="1">
    <source>
        <dbReference type="SMART" id="SM00871"/>
    </source>
</evidence>
<dbReference type="EMBL" id="AQPX01000005">
    <property type="protein sequence ID" value="EON74162.1"/>
    <property type="molecule type" value="Genomic_DNA"/>
</dbReference>
<dbReference type="RefSeq" id="WP_010857314.1">
    <property type="nucleotide sequence ID" value="NZ_KB933398.1"/>
</dbReference>
<dbReference type="InterPro" id="IPR025868">
    <property type="entry name" value="Zn_ribbon_dom_put"/>
</dbReference>
<dbReference type="HOGENOM" id="CLU_1154827_0_0_9"/>
<dbReference type="InterPro" id="IPR053182">
    <property type="entry name" value="YobU-like_regulator"/>
</dbReference>
<sequence>MQSQCQSCGMPLVDEKLLGTEKEGQVSQEYCTYCYGEGEFKQPNLTIKEMIEICVLHLKEDGMGEDEARQMLASFLPSLKRWRKSESIKPVVIEKDAFNVVGVAARTSNANEITAQAKISHLWSAFYEQNVAQQISNQVNRAVTYGLYSDYESDVNGHYTLTLGMEVSAIDEIPEGMEAKSIPAAKYLVFTSEKGPITEVVIKAWQDIWAWFGNSQEERTYTGDFEKYDERCANPNEAQVDIYIAIK</sequence>
<protein>
    <recommendedName>
        <fullName evidence="1">AraC effector-binding domain-containing protein</fullName>
    </recommendedName>
</protein>
<dbReference type="InterPro" id="IPR011256">
    <property type="entry name" value="Reg_factor_effector_dom_sf"/>
</dbReference>
<dbReference type="AlphaFoldDB" id="R7ZJ56"/>
<dbReference type="Gene3D" id="3.20.80.10">
    <property type="entry name" value="Regulatory factor, effector binding domain"/>
    <property type="match status" value="1"/>
</dbReference>
<dbReference type="InterPro" id="IPR029441">
    <property type="entry name" value="Cass2"/>
</dbReference>
<dbReference type="OrthoDB" id="9801008at2"/>
<dbReference type="SUPFAM" id="SSF55136">
    <property type="entry name" value="Probable bacterial effector-binding domain"/>
    <property type="match status" value="1"/>
</dbReference>
<dbReference type="Pfam" id="PF12674">
    <property type="entry name" value="Zn_ribbon_2"/>
    <property type="match status" value="1"/>
</dbReference>
<dbReference type="Pfam" id="PF14526">
    <property type="entry name" value="Cass2"/>
    <property type="match status" value="1"/>
</dbReference>
<feature type="domain" description="AraC effector-binding" evidence="1">
    <location>
        <begin position="88"/>
        <end position="247"/>
    </location>
</feature>
<dbReference type="PATRIC" id="fig|1285586.5.peg.341"/>
<dbReference type="PANTHER" id="PTHR36444">
    <property type="entry name" value="TRANSCRIPTIONAL REGULATOR PROTEIN YOBU-RELATED"/>
    <property type="match status" value="1"/>
</dbReference>
<accession>R7ZJ56</accession>